<name>K1WQL8_TRIAC</name>
<evidence type="ECO:0000313" key="2">
    <source>
        <dbReference type="Proteomes" id="UP000006757"/>
    </source>
</evidence>
<accession>K1WQL8</accession>
<dbReference type="AlphaFoldDB" id="K1WQL8"/>
<comment type="caution">
    <text evidence="1">The sequence shown here is derived from an EMBL/GenBank/DDBJ whole genome shotgun (WGS) entry which is preliminary data.</text>
</comment>
<dbReference type="HOGENOM" id="CLU_2723999_0_0_1"/>
<reference evidence="1 2" key="1">
    <citation type="journal article" date="2012" name="Eukaryot. Cell">
        <title>Genome sequence of the Trichosporon asahii environmental strain CBS 8904.</title>
        <authorList>
            <person name="Yang R.Y."/>
            <person name="Li H.T."/>
            <person name="Zhu H."/>
            <person name="Zhou G.P."/>
            <person name="Wang M."/>
            <person name="Wang L."/>
        </authorList>
    </citation>
    <scope>NUCLEOTIDE SEQUENCE [LARGE SCALE GENOMIC DNA]</scope>
    <source>
        <strain evidence="1 2">CBS 8904</strain>
    </source>
</reference>
<gene>
    <name evidence="1" type="ORF">A1Q2_02324</name>
</gene>
<sequence>MGTWRLIRRFYAQAFSGEWTIAEPSNIELGPYDIYIEPNSNTTVTIDYISIEIPLATNATTGVDEVAELWEA</sequence>
<dbReference type="Proteomes" id="UP000006757">
    <property type="component" value="Unassembled WGS sequence"/>
</dbReference>
<dbReference type="InParanoid" id="K1WQL8"/>
<organism evidence="1 2">
    <name type="scientific">Trichosporon asahii var. asahii (strain CBS 8904)</name>
    <name type="common">Yeast</name>
    <dbReference type="NCBI Taxonomy" id="1220162"/>
    <lineage>
        <taxon>Eukaryota</taxon>
        <taxon>Fungi</taxon>
        <taxon>Dikarya</taxon>
        <taxon>Basidiomycota</taxon>
        <taxon>Agaricomycotina</taxon>
        <taxon>Tremellomycetes</taxon>
        <taxon>Trichosporonales</taxon>
        <taxon>Trichosporonaceae</taxon>
        <taxon>Trichosporon</taxon>
    </lineage>
</organism>
<keyword evidence="2" id="KW-1185">Reference proteome</keyword>
<evidence type="ECO:0000313" key="1">
    <source>
        <dbReference type="EMBL" id="EKD03344.1"/>
    </source>
</evidence>
<dbReference type="EMBL" id="AMBO01000256">
    <property type="protein sequence ID" value="EKD03344.1"/>
    <property type="molecule type" value="Genomic_DNA"/>
</dbReference>
<protein>
    <submittedName>
        <fullName evidence="1">Uncharacterized protein</fullName>
    </submittedName>
</protein>
<proteinExistence type="predicted"/>